<dbReference type="GO" id="GO:0018169">
    <property type="term" value="F:ribosomal S6-glutamic acid ligase activity"/>
    <property type="evidence" value="ECO:0007669"/>
    <property type="project" value="TreeGrafter"/>
</dbReference>
<sequence length="338" mass="38653">MTVLIVTFSKDNESIPLVIKEIEARGEKAFRFDTDRYPIEVKLDIYSGDTERVIITDGEQKLDLSEVSSVWYRRMRYGQKIPDSMAKQYRDASINECRATVRGMIASLPGFHFDKMSNVDRANNKQLQLKIAKEVGLLTPRTLTSNNPEAVKQFAQECPQGIITKMLSSFAIYDEQGRENVVFTNPVTSDDLDNMEGLHFCPMTFQENVPKALELRTTIVGHQLYTAAVDSQSLEGSTYDWRKEGRALVKNWQPYNLPEDIEKKLLKLMAEFGLNYGAIDIIVTPDGQHVFLEVNPVGEFFWMEIYSPYYPISQAIAEVLLTKKIRYSIEKPFFSSVL</sequence>
<dbReference type="EMBL" id="MW857568">
    <property type="protein sequence ID" value="QXY08320.1"/>
    <property type="molecule type" value="Genomic_DNA"/>
</dbReference>
<dbReference type="NCBIfam" id="TIGR04184">
    <property type="entry name" value="ATPgraspMvdD"/>
    <property type="match status" value="1"/>
</dbReference>
<gene>
    <name evidence="2" type="primary">mdnC</name>
</gene>
<feature type="domain" description="MvdD-like pre-ATP grasp" evidence="1">
    <location>
        <begin position="2"/>
        <end position="119"/>
    </location>
</feature>
<dbReference type="GO" id="GO:0005737">
    <property type="term" value="C:cytoplasm"/>
    <property type="evidence" value="ECO:0007669"/>
    <property type="project" value="TreeGrafter"/>
</dbReference>
<protein>
    <submittedName>
        <fullName evidence="2">MdnC</fullName>
    </submittedName>
</protein>
<dbReference type="InterPro" id="IPR048936">
    <property type="entry name" value="MvdD-like_ATPgrasp"/>
</dbReference>
<evidence type="ECO:0000313" key="2">
    <source>
        <dbReference type="EMBL" id="QXY08320.1"/>
    </source>
</evidence>
<organism evidence="2">
    <name type="scientific">uncultured Nostoc sp</name>
    <dbReference type="NCBI Taxonomy" id="340711"/>
    <lineage>
        <taxon>Bacteria</taxon>
        <taxon>Bacillati</taxon>
        <taxon>Cyanobacteriota</taxon>
        <taxon>Cyanophyceae</taxon>
        <taxon>Nostocales</taxon>
        <taxon>Nostocaceae</taxon>
        <taxon>Nostoc</taxon>
        <taxon>environmental samples</taxon>
    </lineage>
</organism>
<accession>A0A8F8AI35</accession>
<evidence type="ECO:0000259" key="1">
    <source>
        <dbReference type="Pfam" id="PF21068"/>
    </source>
</evidence>
<reference evidence="2" key="1">
    <citation type="submission" date="2021-04" db="EMBL/GenBank/DDBJ databases">
        <title>Love, betrayal, and metabolite control by cyanobacterial epibionts regulating niche colonisation.</title>
        <authorList>
            <person name="Subhasish S."/>
            <person name="Urajova P."/>
            <person name="Bulzu P.-A."/>
            <person name="Mares J."/>
            <person name="Konert G."/>
            <person name="Manoel J.C."/>
            <person name="Macho M."/>
            <person name="Ewe D."/>
            <person name="Kuzma M."/>
            <person name="Hrouzek P."/>
            <person name="Masojidek J."/>
            <person name="Ghai R."/>
            <person name="Saurav K."/>
        </authorList>
    </citation>
    <scope>NUCLEOTIDE SEQUENCE</scope>
</reference>
<dbReference type="Gene3D" id="3.30.470.20">
    <property type="entry name" value="ATP-grasp fold, B domain"/>
    <property type="match status" value="1"/>
</dbReference>
<dbReference type="InterPro" id="IPR026439">
    <property type="entry name" value="ATP_grasp_rbs_pep_matu_MvdD"/>
</dbReference>
<dbReference type="PANTHER" id="PTHR21621:SF0">
    <property type="entry name" value="BETA-CITRYLGLUTAMATE SYNTHASE B-RELATED"/>
    <property type="match status" value="1"/>
</dbReference>
<dbReference type="GO" id="GO:0009432">
    <property type="term" value="P:SOS response"/>
    <property type="evidence" value="ECO:0007669"/>
    <property type="project" value="TreeGrafter"/>
</dbReference>
<dbReference type="PANTHER" id="PTHR21621">
    <property type="entry name" value="RIBOSOMAL PROTEIN S6 MODIFICATION PROTEIN"/>
    <property type="match status" value="1"/>
</dbReference>
<dbReference type="SUPFAM" id="SSF56059">
    <property type="entry name" value="Glutathione synthetase ATP-binding domain-like"/>
    <property type="match status" value="1"/>
</dbReference>
<dbReference type="Pfam" id="PF21068">
    <property type="entry name" value="ATPgraspMvdD"/>
    <property type="match status" value="1"/>
</dbReference>
<dbReference type="AlphaFoldDB" id="A0A8F8AI35"/>
<proteinExistence type="predicted"/>
<name>A0A8F8AI35_9NOSO</name>